<dbReference type="SUPFAM" id="SSF50156">
    <property type="entry name" value="PDZ domain-like"/>
    <property type="match status" value="4"/>
</dbReference>
<dbReference type="EMBL" id="JBGBPQ010000004">
    <property type="protein sequence ID" value="KAL1525890.1"/>
    <property type="molecule type" value="Genomic_DNA"/>
</dbReference>
<evidence type="ECO:0000313" key="3">
    <source>
        <dbReference type="EMBL" id="KAL1525890.1"/>
    </source>
</evidence>
<protein>
    <recommendedName>
        <fullName evidence="2">PDZ domain-containing protein</fullName>
    </recommendedName>
</protein>
<dbReference type="SMART" id="SM00228">
    <property type="entry name" value="PDZ"/>
    <property type="match status" value="4"/>
</dbReference>
<evidence type="ECO:0000313" key="4">
    <source>
        <dbReference type="Proteomes" id="UP001515480"/>
    </source>
</evidence>
<evidence type="ECO:0000259" key="2">
    <source>
        <dbReference type="PROSITE" id="PS50106"/>
    </source>
</evidence>
<feature type="domain" description="PDZ" evidence="2">
    <location>
        <begin position="153"/>
        <end position="193"/>
    </location>
</feature>
<evidence type="ECO:0000256" key="1">
    <source>
        <dbReference type="SAM" id="MobiDB-lite"/>
    </source>
</evidence>
<dbReference type="AlphaFoldDB" id="A0AB34JW19"/>
<organism evidence="3 4">
    <name type="scientific">Prymnesium parvum</name>
    <name type="common">Toxic golden alga</name>
    <dbReference type="NCBI Taxonomy" id="97485"/>
    <lineage>
        <taxon>Eukaryota</taxon>
        <taxon>Haptista</taxon>
        <taxon>Haptophyta</taxon>
        <taxon>Prymnesiophyceae</taxon>
        <taxon>Prymnesiales</taxon>
        <taxon>Prymnesiaceae</taxon>
        <taxon>Prymnesium</taxon>
    </lineage>
</organism>
<dbReference type="Pfam" id="PF00595">
    <property type="entry name" value="PDZ"/>
    <property type="match status" value="1"/>
</dbReference>
<comment type="caution">
    <text evidence="3">The sequence shown here is derived from an EMBL/GenBank/DDBJ whole genome shotgun (WGS) entry which is preliminary data.</text>
</comment>
<dbReference type="Gene3D" id="2.30.42.10">
    <property type="match status" value="3"/>
</dbReference>
<feature type="region of interest" description="Disordered" evidence="1">
    <location>
        <begin position="476"/>
        <end position="503"/>
    </location>
</feature>
<gene>
    <name evidence="3" type="ORF">AB1Y20_020718</name>
</gene>
<proteinExistence type="predicted"/>
<dbReference type="Proteomes" id="UP001515480">
    <property type="component" value="Unassembled WGS sequence"/>
</dbReference>
<accession>A0AB34JW19</accession>
<feature type="compositionally biased region" description="Low complexity" evidence="1">
    <location>
        <begin position="476"/>
        <end position="498"/>
    </location>
</feature>
<dbReference type="PROSITE" id="PS50106">
    <property type="entry name" value="PDZ"/>
    <property type="match status" value="3"/>
</dbReference>
<feature type="domain" description="PDZ" evidence="2">
    <location>
        <begin position="228"/>
        <end position="272"/>
    </location>
</feature>
<name>A0AB34JW19_PRYPA</name>
<dbReference type="InterPro" id="IPR001478">
    <property type="entry name" value="PDZ"/>
</dbReference>
<reference evidence="3 4" key="1">
    <citation type="journal article" date="2024" name="Science">
        <title>Giant polyketide synthase enzymes in the biosynthesis of giant marine polyether toxins.</title>
        <authorList>
            <person name="Fallon T.R."/>
            <person name="Shende V.V."/>
            <person name="Wierzbicki I.H."/>
            <person name="Pendleton A.L."/>
            <person name="Watervoot N.F."/>
            <person name="Auber R.P."/>
            <person name="Gonzalez D.J."/>
            <person name="Wisecaver J.H."/>
            <person name="Moore B.S."/>
        </authorList>
    </citation>
    <scope>NUCLEOTIDE SEQUENCE [LARGE SCALE GENOMIC DNA]</scope>
    <source>
        <strain evidence="3 4">12B1</strain>
    </source>
</reference>
<sequence>MIPCCAAQHCSRSTAAKVPRCTEKALALEKAELRESGSRPVKDVPELYREAMPMASSESLRPRSSRCTPVQLAEETFEYAWRVGATPEQDLDRAVRSLEPRLAEGLICAGDTLVAVDDLALDGRPLRAAFAPGRYQHTLLIYRPFRLVFNASLGILVDEHNTVVKVLEGGEAAMTGRIREQDVILAVDGEYLRRRLFKDVAAPGRDTYKLRVRRLLPAVNEFICNAAGSGLGVEIDEYNAISRIVDGGNAQAQGVLRLRDVVVAVDGEMLDGRHFHAVAPAGRSHYTLQIERVIPALNEFKCRAGAEGLGLQIDDHNKIVSIIKGGHAEAQNTLSVGDVIVGVDGQWIDGRSFEDAVFGKERYVLQLHRQAVTDAAEEWAVEARRLAPRGGTPRSTRSSPPRAIELHEFVCAAGPKGLELELDGHNTVLHHVDGGKAHGLRVGDTIIAVDGEPLHGRLLQNVMVPHRQNYTLRVQRALPSRTPSPAPARRASHSRALPQPHPLPPCWGTPYTYETPAHLTTADRGAEHASGAALPWQSGTTGSLGVVGSGRVLSDRGSQKRGSKLAHEIHL</sequence>
<feature type="domain" description="PDZ" evidence="2">
    <location>
        <begin position="296"/>
        <end position="357"/>
    </location>
</feature>
<dbReference type="InterPro" id="IPR036034">
    <property type="entry name" value="PDZ_sf"/>
</dbReference>
<feature type="region of interest" description="Disordered" evidence="1">
    <location>
        <begin position="547"/>
        <end position="571"/>
    </location>
</feature>
<keyword evidence="4" id="KW-1185">Reference proteome</keyword>